<name>A0A9X0CJL9_9CNID</name>
<evidence type="ECO:0000313" key="2">
    <source>
        <dbReference type="Proteomes" id="UP001163046"/>
    </source>
</evidence>
<keyword evidence="2" id="KW-1185">Reference proteome</keyword>
<comment type="caution">
    <text evidence="1">The sequence shown here is derived from an EMBL/GenBank/DDBJ whole genome shotgun (WGS) entry which is preliminary data.</text>
</comment>
<dbReference type="AlphaFoldDB" id="A0A9X0CJL9"/>
<evidence type="ECO:0000313" key="1">
    <source>
        <dbReference type="EMBL" id="KAJ7352863.1"/>
    </source>
</evidence>
<gene>
    <name evidence="1" type="ORF">OS493_033126</name>
</gene>
<organism evidence="1 2">
    <name type="scientific">Desmophyllum pertusum</name>
    <dbReference type="NCBI Taxonomy" id="174260"/>
    <lineage>
        <taxon>Eukaryota</taxon>
        <taxon>Metazoa</taxon>
        <taxon>Cnidaria</taxon>
        <taxon>Anthozoa</taxon>
        <taxon>Hexacorallia</taxon>
        <taxon>Scleractinia</taxon>
        <taxon>Caryophylliina</taxon>
        <taxon>Caryophylliidae</taxon>
        <taxon>Desmophyllum</taxon>
    </lineage>
</organism>
<dbReference type="Proteomes" id="UP001163046">
    <property type="component" value="Unassembled WGS sequence"/>
</dbReference>
<protein>
    <submittedName>
        <fullName evidence="1">Uncharacterized protein</fullName>
    </submittedName>
</protein>
<accession>A0A9X0CJL9</accession>
<feature type="non-terminal residue" evidence="1">
    <location>
        <position position="1"/>
    </location>
</feature>
<dbReference type="EMBL" id="MU827344">
    <property type="protein sequence ID" value="KAJ7352863.1"/>
    <property type="molecule type" value="Genomic_DNA"/>
</dbReference>
<sequence length="98" mass="10566">VVIEIQCSFRGGVTSSFFEQLSVELLTSAPSEGGVTSSSLTAFTGLRSSAPSEGDVTSSSLTAFSGLWLQCSFRRWCDVKFFDSFHLDSAPVFLQKVV</sequence>
<reference evidence="1" key="1">
    <citation type="submission" date="2023-01" db="EMBL/GenBank/DDBJ databases">
        <title>Genome assembly of the deep-sea coral Lophelia pertusa.</title>
        <authorList>
            <person name="Herrera S."/>
            <person name="Cordes E."/>
        </authorList>
    </citation>
    <scope>NUCLEOTIDE SEQUENCE</scope>
    <source>
        <strain evidence="1">USNM1676648</strain>
        <tissue evidence="1">Polyp</tissue>
    </source>
</reference>
<proteinExistence type="predicted"/>